<dbReference type="OrthoDB" id="5917516at2759"/>
<evidence type="ECO:0000313" key="3">
    <source>
        <dbReference type="EMBL" id="KFD59999.1"/>
    </source>
</evidence>
<sequence length="388" mass="44036">MDNRKEVLEEELKTLRLAVAQKKQELSKIERINEQLLKTFCEENNDLGADIAQMSRSLRTVSLGVSLKEELRASSKCPVVVENEPRLCTYDETLVFGVKIRNKEKIVAEICGSLLWSDGSDIYCDGTSQLLSFIGDGRASLGECRAIAERSYMRPNESAYLLVCSSLPSGQCRLRLFLQAKSSSNTQLSSVFEFCSHLQPDHWTSWNGLLAVADFDVRTTMDIRWDEQEWQAADAWWHALVIHAACKKMIIRIEGTVEQVPPDRLLCNRCPSGLFRCNLPALRTLLIQYIPSKPPFLVVYDRSSQKLQQYFEVLAEAMQITECRKFTVEAELEDVQEMLNGSLSVCKRDMAAIVDSNDTESLQRLRDLHISATRISYCLAHLQANEIV</sequence>
<dbReference type="Proteomes" id="UP000030758">
    <property type="component" value="Unassembled WGS sequence"/>
</dbReference>
<gene>
    <name evidence="2" type="ORF">M513_11083</name>
    <name evidence="3" type="ORF">M514_11083</name>
</gene>
<dbReference type="Proteomes" id="UP000030764">
    <property type="component" value="Unassembled WGS sequence"/>
</dbReference>
<dbReference type="EMBL" id="KL367705">
    <property type="protein sequence ID" value="KFD59999.1"/>
    <property type="molecule type" value="Genomic_DNA"/>
</dbReference>
<feature type="coiled-coil region" evidence="1">
    <location>
        <begin position="5"/>
        <end position="39"/>
    </location>
</feature>
<protein>
    <submittedName>
        <fullName evidence="2">Uncharacterized protein</fullName>
    </submittedName>
</protein>
<evidence type="ECO:0000256" key="1">
    <source>
        <dbReference type="SAM" id="Coils"/>
    </source>
</evidence>
<name>A0A085LSW7_9BILA</name>
<organism evidence="2 4">
    <name type="scientific">Trichuris suis</name>
    <name type="common">pig whipworm</name>
    <dbReference type="NCBI Taxonomy" id="68888"/>
    <lineage>
        <taxon>Eukaryota</taxon>
        <taxon>Metazoa</taxon>
        <taxon>Ecdysozoa</taxon>
        <taxon>Nematoda</taxon>
        <taxon>Enoplea</taxon>
        <taxon>Dorylaimia</taxon>
        <taxon>Trichinellida</taxon>
        <taxon>Trichuridae</taxon>
        <taxon>Trichuris</taxon>
    </lineage>
</organism>
<accession>A0A085LSW7</accession>
<dbReference type="EMBL" id="KL363305">
    <property type="protein sequence ID" value="KFD48063.1"/>
    <property type="molecule type" value="Genomic_DNA"/>
</dbReference>
<evidence type="ECO:0000313" key="4">
    <source>
        <dbReference type="Proteomes" id="UP000030764"/>
    </source>
</evidence>
<keyword evidence="4" id="KW-1185">Reference proteome</keyword>
<evidence type="ECO:0000313" key="2">
    <source>
        <dbReference type="EMBL" id="KFD48063.1"/>
    </source>
</evidence>
<reference evidence="2 4" key="1">
    <citation type="journal article" date="2014" name="Nat. Genet.">
        <title>Genome and transcriptome of the porcine whipworm Trichuris suis.</title>
        <authorList>
            <person name="Jex A.R."/>
            <person name="Nejsum P."/>
            <person name="Schwarz E.M."/>
            <person name="Hu L."/>
            <person name="Young N.D."/>
            <person name="Hall R.S."/>
            <person name="Korhonen P.K."/>
            <person name="Liao S."/>
            <person name="Thamsborg S."/>
            <person name="Xia J."/>
            <person name="Xu P."/>
            <person name="Wang S."/>
            <person name="Scheerlinck J.P."/>
            <person name="Hofmann A."/>
            <person name="Sternberg P.W."/>
            <person name="Wang J."/>
            <person name="Gasser R.B."/>
        </authorList>
    </citation>
    <scope>NUCLEOTIDE SEQUENCE [LARGE SCALE GENOMIC DNA]</scope>
    <source>
        <strain evidence="3">DCEP-RM93F</strain>
        <strain evidence="2">DCEP-RM93M</strain>
    </source>
</reference>
<keyword evidence="1" id="KW-0175">Coiled coil</keyword>
<proteinExistence type="predicted"/>
<dbReference type="AlphaFoldDB" id="A0A085LSW7"/>